<organism evidence="2 3">
    <name type="scientific">Xylaria bambusicola</name>
    <dbReference type="NCBI Taxonomy" id="326684"/>
    <lineage>
        <taxon>Eukaryota</taxon>
        <taxon>Fungi</taxon>
        <taxon>Dikarya</taxon>
        <taxon>Ascomycota</taxon>
        <taxon>Pezizomycotina</taxon>
        <taxon>Sordariomycetes</taxon>
        <taxon>Xylariomycetidae</taxon>
        <taxon>Xylariales</taxon>
        <taxon>Xylariaceae</taxon>
        <taxon>Xylaria</taxon>
    </lineage>
</organism>
<name>A0AAN7UXR8_9PEZI</name>
<accession>A0AAN7UXR8</accession>
<dbReference type="Proteomes" id="UP001305414">
    <property type="component" value="Unassembled WGS sequence"/>
</dbReference>
<protein>
    <submittedName>
        <fullName evidence="2">Uncharacterized protein</fullName>
    </submittedName>
</protein>
<feature type="region of interest" description="Disordered" evidence="1">
    <location>
        <begin position="1"/>
        <end position="28"/>
    </location>
</feature>
<reference evidence="2 3" key="1">
    <citation type="submission" date="2023-10" db="EMBL/GenBank/DDBJ databases">
        <title>Draft genome sequence of Xylaria bambusicola isolate GMP-LS, the root and basal stem rot pathogen of sugarcane in Indonesia.</title>
        <authorList>
            <person name="Selvaraj P."/>
            <person name="Muralishankar V."/>
            <person name="Muruganantham S."/>
            <person name="Sp S."/>
            <person name="Haryani S."/>
            <person name="Lau K.J.X."/>
            <person name="Naqvi N.I."/>
        </authorList>
    </citation>
    <scope>NUCLEOTIDE SEQUENCE [LARGE SCALE GENOMIC DNA]</scope>
    <source>
        <strain evidence="2">GMP-LS</strain>
    </source>
</reference>
<dbReference type="InterPro" id="IPR036259">
    <property type="entry name" value="MFS_trans_sf"/>
</dbReference>
<comment type="caution">
    <text evidence="2">The sequence shown here is derived from an EMBL/GenBank/DDBJ whole genome shotgun (WGS) entry which is preliminary data.</text>
</comment>
<dbReference type="Gene3D" id="1.20.1250.20">
    <property type="entry name" value="MFS general substrate transporter like domains"/>
    <property type="match status" value="1"/>
</dbReference>
<gene>
    <name evidence="2" type="ORF">RRF57_013183</name>
</gene>
<dbReference type="AlphaFoldDB" id="A0AAN7UXR8"/>
<evidence type="ECO:0000256" key="1">
    <source>
        <dbReference type="SAM" id="MobiDB-lite"/>
    </source>
</evidence>
<keyword evidence="3" id="KW-1185">Reference proteome</keyword>
<sequence>MDSDTHPEPESGLLWQDGSDNSDPEITPLMAGLSETATPRLVADRLPWAVWLVTAVEVCDKFAFFGLGGPLQNYLQNSRGDRLHPGVIGE</sequence>
<proteinExistence type="predicted"/>
<evidence type="ECO:0000313" key="2">
    <source>
        <dbReference type="EMBL" id="KAK5637468.1"/>
    </source>
</evidence>
<dbReference type="EMBL" id="JAWHQM010000120">
    <property type="protein sequence ID" value="KAK5637468.1"/>
    <property type="molecule type" value="Genomic_DNA"/>
</dbReference>
<evidence type="ECO:0000313" key="3">
    <source>
        <dbReference type="Proteomes" id="UP001305414"/>
    </source>
</evidence>